<evidence type="ECO:0000259" key="2">
    <source>
        <dbReference type="Pfam" id="PF12973"/>
    </source>
</evidence>
<dbReference type="AlphaFoldDB" id="A0A8B6X521"/>
<dbReference type="Pfam" id="PF12973">
    <property type="entry name" value="Cupin_7"/>
    <property type="match status" value="1"/>
</dbReference>
<organism evidence="3 4">
    <name type="scientific">Derxia gummosa DSM 723</name>
    <dbReference type="NCBI Taxonomy" id="1121388"/>
    <lineage>
        <taxon>Bacteria</taxon>
        <taxon>Pseudomonadati</taxon>
        <taxon>Pseudomonadota</taxon>
        <taxon>Betaproteobacteria</taxon>
        <taxon>Burkholderiales</taxon>
        <taxon>Alcaligenaceae</taxon>
        <taxon>Derxia</taxon>
    </lineage>
</organism>
<reference evidence="4" key="1">
    <citation type="submission" date="2025-08" db="UniProtKB">
        <authorList>
            <consortium name="RefSeq"/>
        </authorList>
    </citation>
    <scope>IDENTIFICATION</scope>
</reference>
<protein>
    <submittedName>
        <fullName evidence="4">Cupin domain-containing protein</fullName>
    </submittedName>
</protein>
<evidence type="ECO:0000256" key="1">
    <source>
        <dbReference type="SAM" id="MobiDB-lite"/>
    </source>
</evidence>
<keyword evidence="3" id="KW-1185">Reference proteome</keyword>
<evidence type="ECO:0000313" key="3">
    <source>
        <dbReference type="Proteomes" id="UP000675920"/>
    </source>
</evidence>
<feature type="domain" description="ChrR-like cupin" evidence="2">
    <location>
        <begin position="5"/>
        <end position="96"/>
    </location>
</feature>
<evidence type="ECO:0000313" key="4">
    <source>
        <dbReference type="RefSeq" id="WP_028312016.1"/>
    </source>
</evidence>
<dbReference type="InterPro" id="IPR014710">
    <property type="entry name" value="RmlC-like_jellyroll"/>
</dbReference>
<dbReference type="SUPFAM" id="SSF51182">
    <property type="entry name" value="RmlC-like cupins"/>
    <property type="match status" value="1"/>
</dbReference>
<dbReference type="InterPro" id="IPR025979">
    <property type="entry name" value="ChrR-like_cupin_dom"/>
</dbReference>
<name>A0A8B6X521_9BURK</name>
<dbReference type="Gene3D" id="2.60.120.10">
    <property type="entry name" value="Jelly Rolls"/>
    <property type="match status" value="1"/>
</dbReference>
<dbReference type="Proteomes" id="UP000675920">
    <property type="component" value="Unplaced"/>
</dbReference>
<sequence>MTTAHFNPDGIRWQPFGELPHFAFSILNVDMEQRIADVIFRFDAGQQIVLHRHKALNHTFVVRGEHRIYEEDGSLRESRPTGSYTISPATETPHREGGGEVDAIVLFSMRPGQDDLLYEVIDDAGNLGGTITLSLLAELFAAQRAGEAVAA</sequence>
<dbReference type="OrthoDB" id="7843074at2"/>
<proteinExistence type="predicted"/>
<dbReference type="InterPro" id="IPR011051">
    <property type="entry name" value="RmlC_Cupin_sf"/>
</dbReference>
<feature type="compositionally biased region" description="Polar residues" evidence="1">
    <location>
        <begin position="80"/>
        <end position="90"/>
    </location>
</feature>
<feature type="region of interest" description="Disordered" evidence="1">
    <location>
        <begin position="72"/>
        <end position="97"/>
    </location>
</feature>
<dbReference type="RefSeq" id="WP_028312016.1">
    <property type="nucleotide sequence ID" value="NZ_AXWS01000014.1"/>
</dbReference>
<accession>A0A8B6X521</accession>